<proteinExistence type="predicted"/>
<dbReference type="InterPro" id="IPR056178">
    <property type="entry name" value="CRF-BP_C"/>
</dbReference>
<comment type="subcellular location">
    <subcellularLocation>
        <location evidence="1">Secreted</location>
    </subcellularLocation>
</comment>
<dbReference type="PANTHER" id="PTHR10278">
    <property type="entry name" value="CORTICOTROPIN-RELEASING FACTOR-BINDING PROTEIN"/>
    <property type="match status" value="1"/>
</dbReference>
<feature type="non-terminal residue" evidence="8">
    <location>
        <position position="320"/>
    </location>
</feature>
<evidence type="ECO:0000256" key="3">
    <source>
        <dbReference type="ARBA" id="ARBA00022729"/>
    </source>
</evidence>
<feature type="domain" description="Corticotropin-releasing factor binding protein N-terminal" evidence="6">
    <location>
        <begin position="86"/>
        <end position="174"/>
    </location>
</feature>
<dbReference type="GO" id="GO:0051424">
    <property type="term" value="F:corticotropin-releasing hormone binding"/>
    <property type="evidence" value="ECO:0007669"/>
    <property type="project" value="InterPro"/>
</dbReference>
<name>A0AAV2QMK0_MEGNR</name>
<evidence type="ECO:0000313" key="9">
    <source>
        <dbReference type="Proteomes" id="UP001497623"/>
    </source>
</evidence>
<reference evidence="8 9" key="1">
    <citation type="submission" date="2024-05" db="EMBL/GenBank/DDBJ databases">
        <authorList>
            <person name="Wallberg A."/>
        </authorList>
    </citation>
    <scope>NUCLEOTIDE SEQUENCE [LARGE SCALE GENOMIC DNA]</scope>
</reference>
<evidence type="ECO:0000256" key="4">
    <source>
        <dbReference type="ARBA" id="ARBA00023157"/>
    </source>
</evidence>
<dbReference type="Pfam" id="PF05428">
    <property type="entry name" value="CRF-BP_N"/>
    <property type="match status" value="1"/>
</dbReference>
<dbReference type="GO" id="GO:0051460">
    <property type="term" value="P:negative regulation of corticotropin secretion"/>
    <property type="evidence" value="ECO:0007669"/>
    <property type="project" value="TreeGrafter"/>
</dbReference>
<evidence type="ECO:0000259" key="6">
    <source>
        <dbReference type="Pfam" id="PF05428"/>
    </source>
</evidence>
<gene>
    <name evidence="8" type="ORF">MNOR_LOCUS14512</name>
</gene>
<keyword evidence="4" id="KW-1015">Disulfide bond</keyword>
<keyword evidence="3" id="KW-0732">Signal</keyword>
<keyword evidence="5" id="KW-0325">Glycoprotein</keyword>
<dbReference type="GO" id="GO:0009755">
    <property type="term" value="P:hormone-mediated signaling pathway"/>
    <property type="evidence" value="ECO:0007669"/>
    <property type="project" value="TreeGrafter"/>
</dbReference>
<dbReference type="Pfam" id="PF23541">
    <property type="entry name" value="CRF-BP_C"/>
    <property type="match status" value="1"/>
</dbReference>
<sequence length="320" mass="35373">MAHSPSKSYTLIICLEFCVYMTARVLVSWSQLLRAVLARHQKQPNGVVAPWWPHTKRGGAAYYTVPEVSELKWVSCSIADAPTLKLVKRPKIHLSILYETLSKIYEVVHYERIVDGWELGGELFPSESDKPLTGRVHELCGKHKKKLIVTESNAAVIQYRLPRTGDVFTFTLRFKQNPAPCNILVDSENGVYTLHNYGRRSNCTVSSIFPASVSLIQLSVGTARAHRQARETGLIHKCIKHGSEDYLLVGGSSGLDSSNMEIEDSLCGLSSNPRMKSHILCGVTTVRLVSSGEGDNSATVAINQMTDTDVIPTLMCSMPL</sequence>
<evidence type="ECO:0000256" key="5">
    <source>
        <dbReference type="ARBA" id="ARBA00023180"/>
    </source>
</evidence>
<evidence type="ECO:0000313" key="8">
    <source>
        <dbReference type="EMBL" id="CAL4092072.1"/>
    </source>
</evidence>
<dbReference type="PANTHER" id="PTHR10278:SF0">
    <property type="entry name" value="CORTICOTROPIN-RELEASING FACTOR-BINDING PROTEIN"/>
    <property type="match status" value="1"/>
</dbReference>
<dbReference type="InterPro" id="IPR056177">
    <property type="entry name" value="CRF-BP_N"/>
</dbReference>
<keyword evidence="2" id="KW-0964">Secreted</keyword>
<evidence type="ECO:0000256" key="2">
    <source>
        <dbReference type="ARBA" id="ARBA00022525"/>
    </source>
</evidence>
<organism evidence="8 9">
    <name type="scientific">Meganyctiphanes norvegica</name>
    <name type="common">Northern krill</name>
    <name type="synonym">Thysanopoda norvegica</name>
    <dbReference type="NCBI Taxonomy" id="48144"/>
    <lineage>
        <taxon>Eukaryota</taxon>
        <taxon>Metazoa</taxon>
        <taxon>Ecdysozoa</taxon>
        <taxon>Arthropoda</taxon>
        <taxon>Crustacea</taxon>
        <taxon>Multicrustacea</taxon>
        <taxon>Malacostraca</taxon>
        <taxon>Eumalacostraca</taxon>
        <taxon>Eucarida</taxon>
        <taxon>Euphausiacea</taxon>
        <taxon>Euphausiidae</taxon>
        <taxon>Meganyctiphanes</taxon>
    </lineage>
</organism>
<keyword evidence="9" id="KW-1185">Reference proteome</keyword>
<evidence type="ECO:0000259" key="7">
    <source>
        <dbReference type="Pfam" id="PF23541"/>
    </source>
</evidence>
<dbReference type="InterPro" id="IPR008435">
    <property type="entry name" value="CRF-bd"/>
</dbReference>
<dbReference type="AlphaFoldDB" id="A0AAV2QMK0"/>
<dbReference type="Proteomes" id="UP001497623">
    <property type="component" value="Unassembled WGS sequence"/>
</dbReference>
<accession>A0AAV2QMK0</accession>
<dbReference type="GO" id="GO:0005615">
    <property type="term" value="C:extracellular space"/>
    <property type="evidence" value="ECO:0007669"/>
    <property type="project" value="TreeGrafter"/>
</dbReference>
<evidence type="ECO:0008006" key="10">
    <source>
        <dbReference type="Google" id="ProtNLM"/>
    </source>
</evidence>
<comment type="caution">
    <text evidence="8">The sequence shown here is derived from an EMBL/GenBank/DDBJ whole genome shotgun (WGS) entry which is preliminary data.</text>
</comment>
<protein>
    <recommendedName>
        <fullName evidence="10">Corticotropin-releasing factor-binding protein</fullName>
    </recommendedName>
</protein>
<evidence type="ECO:0000256" key="1">
    <source>
        <dbReference type="ARBA" id="ARBA00004613"/>
    </source>
</evidence>
<feature type="domain" description="Corticotropin-releasing factor binding protein C-terminal" evidence="7">
    <location>
        <begin position="184"/>
        <end position="308"/>
    </location>
</feature>
<dbReference type="EMBL" id="CAXKWB010008715">
    <property type="protein sequence ID" value="CAL4092072.1"/>
    <property type="molecule type" value="Genomic_DNA"/>
</dbReference>